<protein>
    <submittedName>
        <fullName evidence="3">Homoserine kinase type II</fullName>
    </submittedName>
</protein>
<evidence type="ECO:0000313" key="3">
    <source>
        <dbReference type="EMBL" id="SEM94670.1"/>
    </source>
</evidence>
<reference evidence="3 4" key="1">
    <citation type="submission" date="2016-10" db="EMBL/GenBank/DDBJ databases">
        <authorList>
            <person name="de Groot N.N."/>
        </authorList>
    </citation>
    <scope>NUCLEOTIDE SEQUENCE [LARGE SCALE GENOMIC DNA]</scope>
    <source>
        <strain evidence="3 4">DSM 46701</strain>
    </source>
</reference>
<evidence type="ECO:0000256" key="1">
    <source>
        <dbReference type="ARBA" id="ARBA00038240"/>
    </source>
</evidence>
<evidence type="ECO:0000313" key="4">
    <source>
        <dbReference type="Proteomes" id="UP000199695"/>
    </source>
</evidence>
<organism evidence="3 4">
    <name type="scientific">Lihuaxuella thermophila</name>
    <dbReference type="NCBI Taxonomy" id="1173111"/>
    <lineage>
        <taxon>Bacteria</taxon>
        <taxon>Bacillati</taxon>
        <taxon>Bacillota</taxon>
        <taxon>Bacilli</taxon>
        <taxon>Bacillales</taxon>
        <taxon>Thermoactinomycetaceae</taxon>
        <taxon>Lihuaxuella</taxon>
    </lineage>
</organism>
<dbReference type="Pfam" id="PF01636">
    <property type="entry name" value="APH"/>
    <property type="match status" value="1"/>
</dbReference>
<dbReference type="Gene3D" id="3.30.200.20">
    <property type="entry name" value="Phosphorylase Kinase, domain 1"/>
    <property type="match status" value="1"/>
</dbReference>
<dbReference type="AlphaFoldDB" id="A0A1H8CI32"/>
<dbReference type="OrthoDB" id="9777460at2"/>
<dbReference type="InterPro" id="IPR011009">
    <property type="entry name" value="Kinase-like_dom_sf"/>
</dbReference>
<keyword evidence="3" id="KW-0808">Transferase</keyword>
<keyword evidence="3" id="KW-0418">Kinase</keyword>
<dbReference type="PANTHER" id="PTHR21064:SF6">
    <property type="entry name" value="AMINOGLYCOSIDE PHOSPHOTRANSFERASE DOMAIN-CONTAINING PROTEIN"/>
    <property type="match status" value="1"/>
</dbReference>
<dbReference type="EMBL" id="FOCQ01000003">
    <property type="protein sequence ID" value="SEM94670.1"/>
    <property type="molecule type" value="Genomic_DNA"/>
</dbReference>
<dbReference type="Proteomes" id="UP000199695">
    <property type="component" value="Unassembled WGS sequence"/>
</dbReference>
<dbReference type="InterPro" id="IPR002575">
    <property type="entry name" value="Aminoglycoside_PTrfase"/>
</dbReference>
<dbReference type="PANTHER" id="PTHR21064">
    <property type="entry name" value="AMINOGLYCOSIDE PHOSPHOTRANSFERASE DOMAIN-CONTAINING PROTEIN-RELATED"/>
    <property type="match status" value="1"/>
</dbReference>
<name>A0A1H8CI32_9BACL</name>
<evidence type="ECO:0000259" key="2">
    <source>
        <dbReference type="Pfam" id="PF01636"/>
    </source>
</evidence>
<dbReference type="RefSeq" id="WP_089965989.1">
    <property type="nucleotide sequence ID" value="NZ_FOCQ01000003.1"/>
</dbReference>
<gene>
    <name evidence="3" type="ORF">SAMN05444955_103318</name>
</gene>
<accession>A0A1H8CI32</accession>
<dbReference type="GO" id="GO:0019202">
    <property type="term" value="F:amino acid kinase activity"/>
    <property type="evidence" value="ECO:0007669"/>
    <property type="project" value="TreeGrafter"/>
</dbReference>
<dbReference type="Gene3D" id="3.90.1200.10">
    <property type="match status" value="1"/>
</dbReference>
<keyword evidence="4" id="KW-1185">Reference proteome</keyword>
<dbReference type="InterPro" id="IPR050249">
    <property type="entry name" value="Pseudomonas-type_ThrB"/>
</dbReference>
<comment type="similarity">
    <text evidence="1">Belongs to the pseudomonas-type ThrB family.</text>
</comment>
<dbReference type="SUPFAM" id="SSF56112">
    <property type="entry name" value="Protein kinase-like (PK-like)"/>
    <property type="match status" value="1"/>
</dbReference>
<dbReference type="STRING" id="1173111.SAMN05444955_103318"/>
<sequence length="332" mass="39692">MELKENEIMEKIIRDIEWKFEIRVYSTIPVYRGWKNFKWVLETNVGKLFAKQYSPMRYSLERLSLIEVSLTIQDRLNKNGIPCPKLYRFRDRFVLQTNDGINYTLMDYIEGVLVKPGEVNIEQIYDLGKAIGYMHTLLKKIPATKTSWSLDKEKILKSWRDQWERAQILQPSSRVIRALENQWKIVNQIQLDDLRKCHPHWIHWDLWVDNFLFSPTKCMAILDFDRVKVGYCELDIARALLSCTFDSYSSQLNLETVSSFVSGYNEHLPLSKEDLIRSLRLLWCYESPKWCWADVEEWNHESVRFFEEILWISDYWNELKDVVDLVVTKVID</sequence>
<feature type="domain" description="Aminoglycoside phosphotransferase" evidence="2">
    <location>
        <begin position="32"/>
        <end position="242"/>
    </location>
</feature>
<proteinExistence type="inferred from homology"/>